<feature type="compositionally biased region" description="Basic and acidic residues" evidence="4">
    <location>
        <begin position="2423"/>
        <end position="2433"/>
    </location>
</feature>
<dbReference type="InterPro" id="IPR038718">
    <property type="entry name" value="SNF2-like_sf"/>
</dbReference>
<evidence type="ECO:0000259" key="6">
    <source>
        <dbReference type="PROSITE" id="PS51194"/>
    </source>
</evidence>
<dbReference type="InterPro" id="IPR049730">
    <property type="entry name" value="SNF2/RAD54-like_C"/>
</dbReference>
<feature type="region of interest" description="Disordered" evidence="4">
    <location>
        <begin position="1"/>
        <end position="256"/>
    </location>
</feature>
<organism evidence="7">
    <name type="scientific">Gibberella zeae (strain ATCC MYA-4620 / CBS 123657 / FGSC 9075 / NRRL 31084 / PH-1)</name>
    <name type="common">Wheat head blight fungus</name>
    <name type="synonym">Fusarium graminearum</name>
    <dbReference type="NCBI Taxonomy" id="229533"/>
    <lineage>
        <taxon>Eukaryota</taxon>
        <taxon>Fungi</taxon>
        <taxon>Dikarya</taxon>
        <taxon>Ascomycota</taxon>
        <taxon>Pezizomycotina</taxon>
        <taxon>Sordariomycetes</taxon>
        <taxon>Hypocreomycetidae</taxon>
        <taxon>Hypocreales</taxon>
        <taxon>Nectriaceae</taxon>
        <taxon>Fusarium</taxon>
    </lineage>
</organism>
<dbReference type="EnsemblFungi" id="CEF76978">
    <property type="protein sequence ID" value="CEF76978"/>
    <property type="gene ID" value="FGRRES_17006_13336_17005_M"/>
</dbReference>
<proteinExistence type="predicted"/>
<feature type="compositionally biased region" description="Polar residues" evidence="4">
    <location>
        <begin position="138"/>
        <end position="157"/>
    </location>
</feature>
<dbReference type="InterPro" id="IPR014001">
    <property type="entry name" value="Helicase_ATP-bd"/>
</dbReference>
<dbReference type="Gene3D" id="3.40.50.300">
    <property type="entry name" value="P-loop containing nucleotide triphosphate hydrolases"/>
    <property type="match status" value="2"/>
</dbReference>
<feature type="domain" description="Helicase C-terminal" evidence="6">
    <location>
        <begin position="2224"/>
        <end position="2387"/>
    </location>
</feature>
<feature type="compositionally biased region" description="Basic and acidic residues" evidence="4">
    <location>
        <begin position="1453"/>
        <end position="1471"/>
    </location>
</feature>
<feature type="region of interest" description="Disordered" evidence="4">
    <location>
        <begin position="2395"/>
        <end position="2440"/>
    </location>
</feature>
<keyword evidence="3" id="KW-0067">ATP-binding</keyword>
<feature type="domain" description="Helicase ATP-binding" evidence="5">
    <location>
        <begin position="1594"/>
        <end position="1779"/>
    </location>
</feature>
<dbReference type="PANTHER" id="PTHR42345">
    <property type="entry name" value="TPR_REGION DOMAIN-CONTAINING PROTEIN"/>
    <property type="match status" value="1"/>
</dbReference>
<feature type="region of interest" description="Disordered" evidence="4">
    <location>
        <begin position="1184"/>
        <end position="1221"/>
    </location>
</feature>
<feature type="compositionally biased region" description="Low complexity" evidence="4">
    <location>
        <begin position="2166"/>
        <end position="2200"/>
    </location>
</feature>
<evidence type="ECO:0000256" key="3">
    <source>
        <dbReference type="ARBA" id="ARBA00022840"/>
    </source>
</evidence>
<reference evidence="7" key="1">
    <citation type="journal article" date="2007" name="Science">
        <title>The Fusarium graminearum genome reveals a link between localized polymorphism and pathogen specialization.</title>
        <authorList>
            <person name="Cuomo C.A."/>
            <person name="Gueldener U."/>
            <person name="Xu J.-R."/>
            <person name="Trail F."/>
            <person name="Turgeon B.G."/>
            <person name="Di Pietro A."/>
            <person name="Walton J.D."/>
            <person name="Ma L.-J."/>
            <person name="Baker S.E."/>
            <person name="Rep M."/>
            <person name="Adam G."/>
            <person name="Antoniw J."/>
            <person name="Baldwin T."/>
            <person name="Calvo S.E."/>
            <person name="Chang Y.-L."/>
            <person name="DeCaprio D."/>
            <person name="Gale L.R."/>
            <person name="Gnerre S."/>
            <person name="Goswami R.S."/>
            <person name="Hammond-Kosack K."/>
            <person name="Harris L.J."/>
            <person name="Hilburn K."/>
            <person name="Kennell J.C."/>
            <person name="Kroken S."/>
            <person name="Magnuson J.K."/>
            <person name="Mannhaupt G."/>
            <person name="Mauceli E.W."/>
            <person name="Mewes H.-W."/>
            <person name="Mitterbauer R."/>
            <person name="Muehlbauer G."/>
            <person name="Muensterkoetter M."/>
            <person name="Nelson D."/>
            <person name="O'Donnell K."/>
            <person name="Ouellet T."/>
            <person name="Qi W."/>
            <person name="Quesneville H."/>
            <person name="Roncero M.I.G."/>
            <person name="Seong K.-Y."/>
            <person name="Tetko I.V."/>
            <person name="Urban M."/>
            <person name="Waalwijk C."/>
            <person name="Ward T.J."/>
            <person name="Yao J."/>
            <person name="Birren B.W."/>
            <person name="Kistler H.C."/>
        </authorList>
    </citation>
    <scope>NUCLEOTIDE SEQUENCE [LARGE SCALE GENOMIC DNA]</scope>
    <source>
        <strain evidence="7">PH-1 / ATCC MYA-4620 / FGSC 9075 / NRRL 31084</strain>
    </source>
</reference>
<evidence type="ECO:0000256" key="1">
    <source>
        <dbReference type="ARBA" id="ARBA00022741"/>
    </source>
</evidence>
<evidence type="ECO:0008006" key="8">
    <source>
        <dbReference type="Google" id="ProtNLM"/>
    </source>
</evidence>
<feature type="compositionally biased region" description="Acidic residues" evidence="4">
    <location>
        <begin position="75"/>
        <end position="87"/>
    </location>
</feature>
<dbReference type="SUPFAM" id="SSF52540">
    <property type="entry name" value="P-loop containing nucleoside triphosphate hydrolases"/>
    <property type="match status" value="2"/>
</dbReference>
<dbReference type="CDD" id="cd18008">
    <property type="entry name" value="DEXDc_SHPRH-like"/>
    <property type="match status" value="1"/>
</dbReference>
<keyword evidence="2" id="KW-0378">Hydrolase</keyword>
<feature type="compositionally biased region" description="Acidic residues" evidence="4">
    <location>
        <begin position="2132"/>
        <end position="2142"/>
    </location>
</feature>
<accession>A0A098DDD1</accession>
<dbReference type="EMBL" id="HG970333">
    <property type="status" value="NOT_ANNOTATED_CDS"/>
    <property type="molecule type" value="Genomic_DNA"/>
</dbReference>
<dbReference type="Gene3D" id="3.40.50.10810">
    <property type="entry name" value="Tandem AAA-ATPase domain"/>
    <property type="match status" value="1"/>
</dbReference>
<dbReference type="PROSITE" id="PS51192">
    <property type="entry name" value="HELICASE_ATP_BIND_1"/>
    <property type="match status" value="1"/>
</dbReference>
<feature type="region of interest" description="Disordered" evidence="4">
    <location>
        <begin position="1434"/>
        <end position="1509"/>
    </location>
</feature>
<feature type="compositionally biased region" description="Basic and acidic residues" evidence="4">
    <location>
        <begin position="121"/>
        <end position="131"/>
    </location>
</feature>
<accession>A0A0E0S0F3</accession>
<feature type="compositionally biased region" description="Low complexity" evidence="4">
    <location>
        <begin position="1499"/>
        <end position="1509"/>
    </location>
</feature>
<dbReference type="PROSITE" id="PS51194">
    <property type="entry name" value="HELICASE_CTER"/>
    <property type="match status" value="1"/>
</dbReference>
<keyword evidence="1" id="KW-0547">Nucleotide-binding</keyword>
<feature type="compositionally biased region" description="Basic and acidic residues" evidence="4">
    <location>
        <begin position="1201"/>
        <end position="1220"/>
    </location>
</feature>
<feature type="compositionally biased region" description="Basic and acidic residues" evidence="4">
    <location>
        <begin position="1984"/>
        <end position="1993"/>
    </location>
</feature>
<evidence type="ECO:0000259" key="5">
    <source>
        <dbReference type="PROSITE" id="PS51192"/>
    </source>
</evidence>
<feature type="compositionally biased region" description="Low complexity" evidence="4">
    <location>
        <begin position="194"/>
        <end position="212"/>
    </location>
</feature>
<feature type="region of interest" description="Disordered" evidence="4">
    <location>
        <begin position="1984"/>
        <end position="2218"/>
    </location>
</feature>
<name>A0A098DDD1_GIBZE</name>
<feature type="compositionally biased region" description="Basic residues" evidence="4">
    <location>
        <begin position="1994"/>
        <end position="2006"/>
    </location>
</feature>
<dbReference type="FunFam" id="3.40.50.10810:FF:000053">
    <property type="entry name" value="SNF2 family helicase/ATPase, putative"/>
    <property type="match status" value="1"/>
</dbReference>
<feature type="compositionally biased region" description="Basic and acidic residues" evidence="4">
    <location>
        <begin position="1549"/>
        <end position="1567"/>
    </location>
</feature>
<dbReference type="CDD" id="cd18793">
    <property type="entry name" value="SF2_C_SNF"/>
    <property type="match status" value="1"/>
</dbReference>
<evidence type="ECO:0000313" key="7">
    <source>
        <dbReference type="EnsemblFungi" id="CEF76978"/>
    </source>
</evidence>
<dbReference type="GO" id="GO:0005524">
    <property type="term" value="F:ATP binding"/>
    <property type="evidence" value="ECO:0007669"/>
    <property type="project" value="InterPro"/>
</dbReference>
<dbReference type="GO" id="GO:0016787">
    <property type="term" value="F:hydrolase activity"/>
    <property type="evidence" value="ECO:0007669"/>
    <property type="project" value="UniProtKB-KW"/>
</dbReference>
<evidence type="ECO:0000256" key="4">
    <source>
        <dbReference type="SAM" id="MobiDB-lite"/>
    </source>
</evidence>
<sequence>MPLTKTRPSPRASAVSSFSDDTSRSGETDDRSRLGMNDDHENALRRKRQHGRQWSRVSRRNTSVIPNRSGAEIQNENDENNGDETVDESGAVDTVPSASTGGRFKRPDFVLQGLITRAKNRVRDRNGRGEKGDEDVPSLQQEQSDTPIFSPLSNESFSPHSPPPRAAPPDRGFRRKSPPVASTGIFQGTKTKTRTATKTPLTPTSSSSQSPSHLPQALISPRSPPDQNKPLPPPPPTPGSLSDKENATSPPPKPVLKLNRIMSTLTESEIEKLFSGAPQYFARSEGHCSGAPNPSVAFPFDEALEIRDLTDHVQIEDRAWSGLTAWPHLTRDLNQDAAARAKAVDSRKAHFFIRCRERPNTLSMQGLEKGTMGFSAALELAVGDALEEEQFGFDSLGKKAHAIVEARERMLSPLGYLRRLAETELMDRLRRNSELYRVNDLRKKTSVQTYQDLFHSFMRPCNSVVDKRDHYSLANQINALIKCLGTANVWFDFTHVEWRIRLGQILWGGEDNDELEDTSSIHDTNNASERAEEKYWLFMQILVATELLIRLDAITEGEEYGVEAFRPIDVVHFERAATPMVKWSLHLARSWLDNIEIDKVQEEPSTSSKTAGPVTPTPATGWLGSLFSKFTFRQHHEDKTTASHSYTIKGRNPQQQVDGLTHFAKKLLWPGIDTYEGLIANNARRSIIGLVPTPTPTVALDKPAKKSSETNGSKRSLYFGSYDQKDKSRPQRRKLAAALHPSGWLSKSYVYGLMLPGDGLCHFLMATLLENDSRAMERLGSFANLSGGFVYSGKSFWSTSCIVGRVIAAGQGSAECMGWVSSDILPLGIDEGWVNIEVEDVAEDMAHLGKKARLWAKKRIERESSILGDADEYSCFPADFIIPHENSYSTPPPMISVTFRSLELMSSDPNKAFPTRTTKDPELLSLPATVNFAVAIDGFTAENYSLSLAYDINFVTAHPCSPSHRVRFIKSPSSPTIQQIDVSGSDTFGQGSRPANRTGHPLHKWYNYAVIHISELLKRQHTPLSELLAAPPTHRRTPSRMGSDRVLVIDCITNLSEVPQSPTIERLTSKYNIVQRRGSFPAAEQMHFESRKRQFGSDMEILVRALCAQKGWNAIISRRKRGCLACAIREAGALQWKVIIRVELVKVAGVLCYLYIRLENESPLCIHHDSMWTLAGRDPTPRYPIRGSATIHASPQSNGPDRSRELRAKMSPPKDPRRTDLIVPYQEPKSSGESTDISSTMSTTLPMAAMFTRNKLVGWASVVFSIQSWLGESEDSKKNSTTPGYFSVGMSINELSSKSPDSECQKEPNSYELVVAGSQNTHILTTTLTAQPAGYTEDLQRLLNSNPNGSQVLVSDLTLEPPSCRKSSLTCPKLPRVNPTHIPQDIEQLATQGTRDETKLNIMVNERAPPKVPPRETASRELSPDDDITALITGATSTPTFGHPTKMMSSRKQRADPFIRQKTRPEHHIDNRSSNGTKITGPKGPTYQDRRAPPLPMFSSDAPPASSYAPSRNYGEETFYTDPVKASADLKALLEGGMEEGEEEGGQPDGEKKTEATKDAKDTKDGTVEGLKVKLLPHQVEGVEWMRGRELGPVKRGRVPKGGILADDMGLGKTLQTISLILTNQKPAKNASGWKKHFETIEKTTLVVAPLALIRQWEHEINDRVEKSHGLKVCVHHGPNRTKRFKDLAAYDVVITTYQILVSEHGNSSDAENGLKAGCFGLHWWRVVLDEAHTVKNRNTKATKACYALNSEYRWCLSGTPMQNNLDELQSLIKFLRIRPYDNLKEWKEHIDLPLKNGRGHIAIRRLHSLLRCFMKRRTKEILKEDGALNPGGKPSAKGEGSSTGFKVTERKVVTVAAELSPAERKFYDRLAARADQSLEDQMLQGKVNYANALTLLLRLRQACNHPKLVEGKLEKDKDAMSIGSTQKNQEADIDSMADMFAGMGIVSKDCNICGRGLSSEDNKSGKDICSECHADLAYFNDHERPEKTERGNKLKKPKSKGKKEKKKEGAKKNDREIIDLSDDEDDEPQKTTSRRSRNRNAVVDSDDEDIMPPQKATRKPRNRNAILDSDEEEEAEGSWLVSENEQGSLHLGKAGGEEDENAEGGGDSIGPEDSEDEESKLEDKSNLSSFIEDDEASDSDDSLASLTDLTKRMAAQTLDDRKPNAAKTKAATTAVSESSDSDSSSGSESDSDSDSSGLSSDEDDSVFYPSRDPNSPQVLASSKIRELIKILQNEVKEHKFIVFSQFTSMLNLVEPFFRKERFRFVRYDGSMKNDEREESLRSLRSDPETRILLCSLKCGSLGLNLTAATRVVILEPFWNPFVEEQAIDRVHRLTQTVDVIIYKLTVSNTVEERILELQDKKRELAEQAIEGGMRKEALKLGLNEIINLFKPGSSADNPSLIADTADDESFDGNGRRAASMQRRPERPKKEESSVYGRRW</sequence>
<feature type="compositionally biased region" description="Polar residues" evidence="4">
    <location>
        <begin position="1191"/>
        <end position="1200"/>
    </location>
</feature>
<reference evidence="7" key="3">
    <citation type="submission" date="2017-01" db="UniProtKB">
        <authorList>
            <consortium name="EnsemblFungi"/>
        </authorList>
    </citation>
    <scope>IDENTIFICATION</scope>
    <source>
        <strain evidence="7">PH-1 / ATCC MYA-4620 / FGSC 9075 / NRRL 31084</strain>
    </source>
</reference>
<feature type="compositionally biased region" description="Basic and acidic residues" evidence="4">
    <location>
        <begin position="2007"/>
        <end position="2019"/>
    </location>
</feature>
<dbReference type="SMART" id="SM00490">
    <property type="entry name" value="HELICc"/>
    <property type="match status" value="1"/>
</dbReference>
<feature type="compositionally biased region" description="Basic residues" evidence="4">
    <location>
        <begin position="45"/>
        <end position="59"/>
    </location>
</feature>
<feature type="compositionally biased region" description="Basic and acidic residues" evidence="4">
    <location>
        <begin position="21"/>
        <end position="44"/>
    </location>
</feature>
<dbReference type="InterPro" id="IPR027417">
    <property type="entry name" value="P-loop_NTPase"/>
</dbReference>
<feature type="compositionally biased region" description="Acidic residues" evidence="4">
    <location>
        <begin position="2111"/>
        <end position="2121"/>
    </location>
</feature>
<reference evidence="7" key="2">
    <citation type="journal article" date="2010" name="Nature">
        <title>Comparative genomics reveals mobile pathogenicity chromosomes in Fusarium.</title>
        <authorList>
            <person name="Ma L.J."/>
            <person name="van der Does H.C."/>
            <person name="Borkovich K.A."/>
            <person name="Coleman J.J."/>
            <person name="Daboussi M.J."/>
            <person name="Di Pietro A."/>
            <person name="Dufresne M."/>
            <person name="Freitag M."/>
            <person name="Grabherr M."/>
            <person name="Henrissat B."/>
            <person name="Houterman P.M."/>
            <person name="Kang S."/>
            <person name="Shim W.B."/>
            <person name="Woloshuk C."/>
            <person name="Xie X."/>
            <person name="Xu J.R."/>
            <person name="Antoniw J."/>
            <person name="Baker S.E."/>
            <person name="Bluhm B.H."/>
            <person name="Breakspear A."/>
            <person name="Brown D.W."/>
            <person name="Butchko R.A."/>
            <person name="Chapman S."/>
            <person name="Coulson R."/>
            <person name="Coutinho P.M."/>
            <person name="Danchin E.G."/>
            <person name="Diener A."/>
            <person name="Gale L.R."/>
            <person name="Gardiner D.M."/>
            <person name="Goff S."/>
            <person name="Hammond-Kosack K.E."/>
            <person name="Hilburn K."/>
            <person name="Hua-Van A."/>
            <person name="Jonkers W."/>
            <person name="Kazan K."/>
            <person name="Kodira C.D."/>
            <person name="Koehrsen M."/>
            <person name="Kumar L."/>
            <person name="Lee Y.H."/>
            <person name="Li L."/>
            <person name="Manners J.M."/>
            <person name="Miranda-Saavedra D."/>
            <person name="Mukherjee M."/>
            <person name="Park G."/>
            <person name="Park J."/>
            <person name="Park S.Y."/>
            <person name="Proctor R.H."/>
            <person name="Regev A."/>
            <person name="Ruiz-Roldan M.C."/>
            <person name="Sain D."/>
            <person name="Sakthikumar S."/>
            <person name="Sykes S."/>
            <person name="Schwartz D.C."/>
            <person name="Turgeon B.G."/>
            <person name="Wapinski I."/>
            <person name="Yoder O."/>
            <person name="Young S."/>
            <person name="Zeng Q."/>
            <person name="Zhou S."/>
            <person name="Galagan J."/>
            <person name="Cuomo C.A."/>
            <person name="Kistler H.C."/>
            <person name="Rep M."/>
        </authorList>
    </citation>
    <scope>GENOME REANNOTATION</scope>
    <source>
        <strain evidence="7">PH-1 / ATCC MYA-4620 / FGSC 9075 / NRRL 31084</strain>
    </source>
</reference>
<dbReference type="InterPro" id="IPR000330">
    <property type="entry name" value="SNF2_N"/>
</dbReference>
<protein>
    <recommendedName>
        <fullName evidence="8">Helicase ATP-binding domain-containing protein</fullName>
    </recommendedName>
</protein>
<dbReference type="InterPro" id="IPR001650">
    <property type="entry name" value="Helicase_C-like"/>
</dbReference>
<feature type="region of interest" description="Disordered" evidence="4">
    <location>
        <begin position="1538"/>
        <end position="1568"/>
    </location>
</feature>
<feature type="region of interest" description="Disordered" evidence="4">
    <location>
        <begin position="698"/>
        <end position="730"/>
    </location>
</feature>
<dbReference type="Pfam" id="PF00271">
    <property type="entry name" value="Helicase_C"/>
    <property type="match status" value="1"/>
</dbReference>
<dbReference type="Pfam" id="PF00176">
    <property type="entry name" value="SNF2-rel_dom"/>
    <property type="match status" value="1"/>
</dbReference>
<dbReference type="SMART" id="SM00487">
    <property type="entry name" value="DEXDc"/>
    <property type="match status" value="1"/>
</dbReference>
<dbReference type="PANTHER" id="PTHR42345:SF2">
    <property type="entry name" value="HELICASE-LIKE PROTEIN"/>
    <property type="match status" value="1"/>
</dbReference>
<evidence type="ECO:0000256" key="2">
    <source>
        <dbReference type="ARBA" id="ARBA00022801"/>
    </source>
</evidence>